<dbReference type="Gene3D" id="3.40.970.30">
    <property type="entry name" value="yp_829618.1 like domains"/>
    <property type="match status" value="1"/>
</dbReference>
<name>H6L0F2_SAPGL</name>
<gene>
    <name evidence="2" type="ordered locus">SGRA_0643</name>
</gene>
<dbReference type="Pfam" id="PF25056">
    <property type="entry name" value="DUF7793"/>
    <property type="match status" value="1"/>
</dbReference>
<keyword evidence="3" id="KW-1185">Reference proteome</keyword>
<dbReference type="Proteomes" id="UP000007519">
    <property type="component" value="Chromosome"/>
</dbReference>
<dbReference type="AlphaFoldDB" id="H6L0F2"/>
<dbReference type="RefSeq" id="WP_014373626.1">
    <property type="nucleotide sequence ID" value="NC_016940.1"/>
</dbReference>
<accession>H6L0F2</accession>
<evidence type="ECO:0000259" key="1">
    <source>
        <dbReference type="Pfam" id="PF25056"/>
    </source>
</evidence>
<reference evidence="2 3" key="1">
    <citation type="journal article" date="2012" name="Stand. Genomic Sci.">
        <title>Complete genome sequencing and analysis of Saprospira grandis str. Lewin, a predatory marine bacterium.</title>
        <authorList>
            <person name="Saw J.H."/>
            <person name="Yuryev A."/>
            <person name="Kanbe M."/>
            <person name="Hou S."/>
            <person name="Young A.G."/>
            <person name="Aizawa S."/>
            <person name="Alam M."/>
        </authorList>
    </citation>
    <scope>NUCLEOTIDE SEQUENCE [LARGE SCALE GENOMIC DNA]</scope>
    <source>
        <strain evidence="2 3">Lewin</strain>
    </source>
</reference>
<dbReference type="EMBL" id="CP002831">
    <property type="protein sequence ID" value="AFC23382.1"/>
    <property type="molecule type" value="Genomic_DNA"/>
</dbReference>
<proteinExistence type="predicted"/>
<sequence>MQTEKIGVAGPTHYFQRPDGIIYTESFEPTVVTKEVFIANFEFIKKIASEKKEPVKLLINFTQANKLDKEAKALIKSSYLNDNYGQYIEAVALLTNSRLSTLIGNFMVGISKKGPNKYPIKIFMAVPKAVKWLDQL</sequence>
<dbReference type="OrthoDB" id="9826123at2"/>
<dbReference type="KEGG" id="sgn:SGRA_0643"/>
<organism evidence="2 3">
    <name type="scientific">Saprospira grandis (strain Lewin)</name>
    <dbReference type="NCBI Taxonomy" id="984262"/>
    <lineage>
        <taxon>Bacteria</taxon>
        <taxon>Pseudomonadati</taxon>
        <taxon>Bacteroidota</taxon>
        <taxon>Saprospiria</taxon>
        <taxon>Saprospirales</taxon>
        <taxon>Saprospiraceae</taxon>
        <taxon>Saprospira</taxon>
    </lineage>
</organism>
<dbReference type="STRING" id="984262.SGRA_0643"/>
<evidence type="ECO:0000313" key="2">
    <source>
        <dbReference type="EMBL" id="AFC23382.1"/>
    </source>
</evidence>
<dbReference type="HOGENOM" id="CLU_150683_1_0_10"/>
<dbReference type="InterPro" id="IPR056695">
    <property type="entry name" value="DUF7793"/>
</dbReference>
<feature type="domain" description="DUF7793" evidence="1">
    <location>
        <begin position="19"/>
        <end position="135"/>
    </location>
</feature>
<protein>
    <recommendedName>
        <fullName evidence="1">DUF7793 domain-containing protein</fullName>
    </recommendedName>
</protein>
<evidence type="ECO:0000313" key="3">
    <source>
        <dbReference type="Proteomes" id="UP000007519"/>
    </source>
</evidence>